<proteinExistence type="predicted"/>
<evidence type="ECO:0000256" key="1">
    <source>
        <dbReference type="SAM" id="Phobius"/>
    </source>
</evidence>
<keyword evidence="1" id="KW-0472">Membrane</keyword>
<name>D9PHL6_9ZZZZ</name>
<protein>
    <submittedName>
        <fullName evidence="2">Uncharacterized protein</fullName>
    </submittedName>
</protein>
<gene>
    <name evidence="2" type="ORF">LDC_1016</name>
</gene>
<reference evidence="2" key="1">
    <citation type="submission" date="2010-07" db="EMBL/GenBank/DDBJ databases">
        <authorList>
            <consortium name="CONSOLIDER consortium CSD2007-00005"/>
            <person name="Guazzaroni M.-E."/>
            <person name="Richter M."/>
            <person name="Garcia-Salamanca A."/>
            <person name="Yarza P."/>
            <person name="Ferrer M."/>
        </authorList>
    </citation>
    <scope>NUCLEOTIDE SEQUENCE</scope>
</reference>
<dbReference type="EMBL" id="ADZX01000376">
    <property type="protein sequence ID" value="EFK96944.1"/>
    <property type="molecule type" value="Genomic_DNA"/>
</dbReference>
<accession>D9PHL6</accession>
<reference evidence="2" key="2">
    <citation type="journal article" date="2011" name="Microb. Ecol.">
        <title>Taxonomic and Functional Metagenomic Profiling of the Microbial Community in the Anoxic Sediment of a Sub-saline Shallow Lake (Laguna de Carrizo, Central Spain).</title>
        <authorList>
            <person name="Ferrer M."/>
            <person name="Guazzaroni M.E."/>
            <person name="Richter M."/>
            <person name="Garcia-Salamanca A."/>
            <person name="Yarza P."/>
            <person name="Suarez-Suarez A."/>
            <person name="Solano J."/>
            <person name="Alcaide M."/>
            <person name="van Dillewijn P."/>
            <person name="Molina-Henares M.A."/>
            <person name="Lopez-Cortes N."/>
            <person name="Al-Ramahi Y."/>
            <person name="Guerrero C."/>
            <person name="Acosta A."/>
            <person name="de Eugenio L.I."/>
            <person name="Martinez V."/>
            <person name="Marques S."/>
            <person name="Rojo F."/>
            <person name="Santero E."/>
            <person name="Genilloud O."/>
            <person name="Perez-Perez J."/>
            <person name="Rossello-Mora R."/>
            <person name="Ramos J.L."/>
        </authorList>
    </citation>
    <scope>NUCLEOTIDE SEQUENCE</scope>
</reference>
<dbReference type="AlphaFoldDB" id="D9PHL6"/>
<feature type="transmembrane region" description="Helical" evidence="1">
    <location>
        <begin position="41"/>
        <end position="62"/>
    </location>
</feature>
<comment type="caution">
    <text evidence="2">The sequence shown here is derived from an EMBL/GenBank/DDBJ whole genome shotgun (WGS) entry which is preliminary data.</text>
</comment>
<evidence type="ECO:0000313" key="2">
    <source>
        <dbReference type="EMBL" id="EFK96944.1"/>
    </source>
</evidence>
<keyword evidence="1" id="KW-0812">Transmembrane</keyword>
<sequence>MKKELYIFIGLFLFLAIGMHFKEWTSHPIEHILALPNSAVYGIGFIHPIVFTFLVYSIFVLFRKIYRAAKRAIAK</sequence>
<keyword evidence="1" id="KW-1133">Transmembrane helix</keyword>
<organism evidence="2">
    <name type="scientific">sediment metagenome</name>
    <dbReference type="NCBI Taxonomy" id="749907"/>
    <lineage>
        <taxon>unclassified sequences</taxon>
        <taxon>metagenomes</taxon>
        <taxon>ecological metagenomes</taxon>
    </lineage>
</organism>
<feature type="transmembrane region" description="Helical" evidence="1">
    <location>
        <begin position="5"/>
        <end position="21"/>
    </location>
</feature>